<keyword evidence="2" id="KW-1185">Reference proteome</keyword>
<gene>
    <name evidence="1" type="ORF">SAMN05661091_1621</name>
</gene>
<proteinExistence type="predicted"/>
<name>A0A1X7H2V7_9BACL</name>
<evidence type="ECO:0000313" key="1">
    <source>
        <dbReference type="EMBL" id="SMF78855.1"/>
    </source>
</evidence>
<dbReference type="EMBL" id="LT840184">
    <property type="protein sequence ID" value="SMF78855.1"/>
    <property type="molecule type" value="Genomic_DNA"/>
</dbReference>
<dbReference type="RefSeq" id="WP_208918527.1">
    <property type="nucleotide sequence ID" value="NZ_LT840184.1"/>
</dbReference>
<sequence>MPERVIGNICKEMSENMRVCSFCKQEQQEVLTKEHVFPNFLYKKYPDYKFGFNGGTGKHTFSMDQVKDVCKNCNNVILSNLDNYVKQLCDKYFGKFIFNEPVEFQYDYHLLLRWILKVSYNAARAYKTPYHEFERYLPYIMGQQDKPQPFTLLLGNVMKTSEYNGELFTPNIFAASYLFPLNGERGPDLFRMVYIRSYAFIVMGWTEDVNVFERQRQLDNYIKQFGASVIDEQKNFYLFNPSQSKFDYLAYRSLQTKIDPRRRITKDELNYFTSKHNKLREIPYIE</sequence>
<evidence type="ECO:0008006" key="3">
    <source>
        <dbReference type="Google" id="ProtNLM"/>
    </source>
</evidence>
<evidence type="ECO:0000313" key="2">
    <source>
        <dbReference type="Proteomes" id="UP000192940"/>
    </source>
</evidence>
<dbReference type="AlphaFoldDB" id="A0A1X7H2V7"/>
<dbReference type="Proteomes" id="UP000192940">
    <property type="component" value="Chromosome I"/>
</dbReference>
<protein>
    <recommendedName>
        <fullName evidence="3">HNH endonuclease</fullName>
    </recommendedName>
</protein>
<accession>A0A1X7H2V7</accession>
<organism evidence="1 2">
    <name type="scientific">Paenibacillus uliginis N3/975</name>
    <dbReference type="NCBI Taxonomy" id="1313296"/>
    <lineage>
        <taxon>Bacteria</taxon>
        <taxon>Bacillati</taxon>
        <taxon>Bacillota</taxon>
        <taxon>Bacilli</taxon>
        <taxon>Bacillales</taxon>
        <taxon>Paenibacillaceae</taxon>
        <taxon>Paenibacillus</taxon>
    </lineage>
</organism>
<reference evidence="2" key="1">
    <citation type="submission" date="2017-04" db="EMBL/GenBank/DDBJ databases">
        <authorList>
            <person name="Varghese N."/>
            <person name="Submissions S."/>
        </authorList>
    </citation>
    <scope>NUCLEOTIDE SEQUENCE [LARGE SCALE GENOMIC DNA]</scope>
    <source>
        <strain evidence="2">N3/975</strain>
    </source>
</reference>